<sequence>MIALVDECLFMFIGGGLIHGRPRIGKSCAIDFVITDLKAKHPKLSVYKMRWIKPQVPSENSFFAALLHAIKHPADPSAKKAALRGRLVHRLRQIADTLGDDRVVLFIDEAQNLREIEYEWLRDLHDDLENNGVRLFTFLIGQHQLLAQKSAFQAQDKEQIVARFMIEELAFRGIASEAECAAVMDAYDKGEFPASSGWNYVRFFVPRAYAAGLRMKESAPRLWRAFEDAHVKAQLDGPPEIPMKYFTGATEAALLTSIELDSGNLSFDAAFDSHGRAKPLCHGPARR</sequence>
<dbReference type="EMBL" id="JADJNC010000041">
    <property type="protein sequence ID" value="MBK7424693.1"/>
    <property type="molecule type" value="Genomic_DNA"/>
</dbReference>
<dbReference type="InterPro" id="IPR027417">
    <property type="entry name" value="P-loop_NTPase"/>
</dbReference>
<gene>
    <name evidence="2" type="ORF">IPJ48_17295</name>
</gene>
<protein>
    <submittedName>
        <fullName evidence="2">ATP-binding protein</fullName>
    </submittedName>
</protein>
<dbReference type="Pfam" id="PF13401">
    <property type="entry name" value="AAA_22"/>
    <property type="match status" value="1"/>
</dbReference>
<reference evidence="2" key="1">
    <citation type="submission" date="2020-10" db="EMBL/GenBank/DDBJ databases">
        <title>Connecting structure to function with the recovery of over 1000 high-quality activated sludge metagenome-assembled genomes encoding full-length rRNA genes using long-read sequencing.</title>
        <authorList>
            <person name="Singleton C.M."/>
            <person name="Petriglieri F."/>
            <person name="Kristensen J.M."/>
            <person name="Kirkegaard R.H."/>
            <person name="Michaelsen T.Y."/>
            <person name="Andersen M.H."/>
            <person name="Karst S.M."/>
            <person name="Dueholm M.S."/>
            <person name="Nielsen P.H."/>
            <person name="Albertsen M."/>
        </authorList>
    </citation>
    <scope>NUCLEOTIDE SEQUENCE</scope>
    <source>
        <strain evidence="2">EsbW_18-Q3-R4-48_MAXAC.044</strain>
    </source>
</reference>
<organism evidence="2 3">
    <name type="scientific">Candidatus Propionivibrio dominans</name>
    <dbReference type="NCBI Taxonomy" id="2954373"/>
    <lineage>
        <taxon>Bacteria</taxon>
        <taxon>Pseudomonadati</taxon>
        <taxon>Pseudomonadota</taxon>
        <taxon>Betaproteobacteria</taxon>
        <taxon>Rhodocyclales</taxon>
        <taxon>Rhodocyclaceae</taxon>
        <taxon>Propionivibrio</taxon>
    </lineage>
</organism>
<evidence type="ECO:0000259" key="1">
    <source>
        <dbReference type="Pfam" id="PF13401"/>
    </source>
</evidence>
<evidence type="ECO:0000313" key="3">
    <source>
        <dbReference type="Proteomes" id="UP000886602"/>
    </source>
</evidence>
<evidence type="ECO:0000313" key="2">
    <source>
        <dbReference type="EMBL" id="MBK7424693.1"/>
    </source>
</evidence>
<dbReference type="GO" id="GO:0016887">
    <property type="term" value="F:ATP hydrolysis activity"/>
    <property type="evidence" value="ECO:0007669"/>
    <property type="project" value="InterPro"/>
</dbReference>
<dbReference type="InterPro" id="IPR049945">
    <property type="entry name" value="AAA_22"/>
</dbReference>
<feature type="domain" description="ORC1/DEAH AAA+ ATPase" evidence="1">
    <location>
        <begin position="16"/>
        <end position="146"/>
    </location>
</feature>
<dbReference type="SUPFAM" id="SSF52540">
    <property type="entry name" value="P-loop containing nucleoside triphosphate hydrolases"/>
    <property type="match status" value="1"/>
</dbReference>
<comment type="caution">
    <text evidence="2">The sequence shown here is derived from an EMBL/GenBank/DDBJ whole genome shotgun (WGS) entry which is preliminary data.</text>
</comment>
<dbReference type="GO" id="GO:0005524">
    <property type="term" value="F:ATP binding"/>
    <property type="evidence" value="ECO:0007669"/>
    <property type="project" value="UniProtKB-KW"/>
</dbReference>
<keyword evidence="2" id="KW-0067">ATP-binding</keyword>
<accession>A0A9D7FEY2</accession>
<proteinExistence type="predicted"/>
<name>A0A9D7FEY2_9RHOO</name>
<dbReference type="Gene3D" id="3.40.50.300">
    <property type="entry name" value="P-loop containing nucleotide triphosphate hydrolases"/>
    <property type="match status" value="1"/>
</dbReference>
<dbReference type="Proteomes" id="UP000886602">
    <property type="component" value="Unassembled WGS sequence"/>
</dbReference>
<dbReference type="AlphaFoldDB" id="A0A9D7FEY2"/>
<keyword evidence="2" id="KW-0547">Nucleotide-binding</keyword>